<dbReference type="Proteomes" id="UP000199584">
    <property type="component" value="Unassembled WGS sequence"/>
</dbReference>
<name>A0A1I6D2J6_9FIRM</name>
<accession>A0A1I6D2J6</accession>
<dbReference type="GO" id="GO:0008146">
    <property type="term" value="F:sulfotransferase activity"/>
    <property type="evidence" value="ECO:0007669"/>
    <property type="project" value="TreeGrafter"/>
</dbReference>
<dbReference type="Pfam" id="PF00899">
    <property type="entry name" value="ThiF"/>
    <property type="match status" value="1"/>
</dbReference>
<dbReference type="Gene3D" id="3.40.50.720">
    <property type="entry name" value="NAD(P)-binding Rossmann-like Domain"/>
    <property type="match status" value="1"/>
</dbReference>
<dbReference type="GO" id="GO:0016779">
    <property type="term" value="F:nucleotidyltransferase activity"/>
    <property type="evidence" value="ECO:0007669"/>
    <property type="project" value="UniProtKB-KW"/>
</dbReference>
<dbReference type="InterPro" id="IPR000594">
    <property type="entry name" value="ThiF_NAD_FAD-bd"/>
</dbReference>
<sequence>MSKLSSEQLERYKRNILLDGVGSRGQEKLLQARVLVVGAGGLGSPAAFYLAAAGVGHIGLVDGDRVDLSNLQRQILHATPDLGRHKIDSARDKLTALNPDIRVTGYEQRLNEDNFREIIAGYDLVVDGTDNFGTRFLINRACVEQRKPYIFGGVLGYTGQALTILPGQGPCLACIFKDVPPEDAPSCDRLGVLGAVPGIIGSLEATEAVKVILGTGEPLLGRLLTYDALSMRFYTVEINRDPQCAVCGAVQ</sequence>
<dbReference type="RefSeq" id="WP_092482150.1">
    <property type="nucleotide sequence ID" value="NZ_FOYM01000004.1"/>
</dbReference>
<keyword evidence="2" id="KW-0547">Nucleotide-binding</keyword>
<dbReference type="OrthoDB" id="9804286at2"/>
<dbReference type="AlphaFoldDB" id="A0A1I6D2J6"/>
<dbReference type="GO" id="GO:0004792">
    <property type="term" value="F:thiosulfate-cyanide sulfurtransferase activity"/>
    <property type="evidence" value="ECO:0007669"/>
    <property type="project" value="TreeGrafter"/>
</dbReference>
<dbReference type="PANTHER" id="PTHR10953">
    <property type="entry name" value="UBIQUITIN-ACTIVATING ENZYME E1"/>
    <property type="match status" value="1"/>
</dbReference>
<organism evidence="5 6">
    <name type="scientific">Desulfoscipio geothermicus DSM 3669</name>
    <dbReference type="NCBI Taxonomy" id="1121426"/>
    <lineage>
        <taxon>Bacteria</taxon>
        <taxon>Bacillati</taxon>
        <taxon>Bacillota</taxon>
        <taxon>Clostridia</taxon>
        <taxon>Eubacteriales</taxon>
        <taxon>Desulfallaceae</taxon>
        <taxon>Desulfoscipio</taxon>
    </lineage>
</organism>
<dbReference type="InterPro" id="IPR035985">
    <property type="entry name" value="Ubiquitin-activating_enz"/>
</dbReference>
<evidence type="ECO:0000256" key="3">
    <source>
        <dbReference type="ARBA" id="ARBA00022840"/>
    </source>
</evidence>
<keyword evidence="3" id="KW-0067">ATP-binding</keyword>
<reference evidence="6" key="1">
    <citation type="submission" date="2016-10" db="EMBL/GenBank/DDBJ databases">
        <authorList>
            <person name="Varghese N."/>
            <person name="Submissions S."/>
        </authorList>
    </citation>
    <scope>NUCLEOTIDE SEQUENCE [LARGE SCALE GENOMIC DNA]</scope>
    <source>
        <strain evidence="6">DSM 3669</strain>
    </source>
</reference>
<dbReference type="FunFam" id="3.40.50.720:FF:000033">
    <property type="entry name" value="Adenylyltransferase and sulfurtransferase MOCS3"/>
    <property type="match status" value="1"/>
</dbReference>
<keyword evidence="1 5" id="KW-0808">Transferase</keyword>
<dbReference type="NCBIfam" id="NF004281">
    <property type="entry name" value="PRK05690.1"/>
    <property type="match status" value="1"/>
</dbReference>
<feature type="domain" description="THIF-type NAD/FAD binding fold" evidence="4">
    <location>
        <begin position="12"/>
        <end position="245"/>
    </location>
</feature>
<evidence type="ECO:0000256" key="1">
    <source>
        <dbReference type="ARBA" id="ARBA00022679"/>
    </source>
</evidence>
<dbReference type="GO" id="GO:0005524">
    <property type="term" value="F:ATP binding"/>
    <property type="evidence" value="ECO:0007669"/>
    <property type="project" value="UniProtKB-KW"/>
</dbReference>
<proteinExistence type="predicted"/>
<protein>
    <submittedName>
        <fullName evidence="5">Molybdopterin or thiamine biosynthesis adenylyltransferase</fullName>
    </submittedName>
</protein>
<evidence type="ECO:0000256" key="2">
    <source>
        <dbReference type="ARBA" id="ARBA00022741"/>
    </source>
</evidence>
<dbReference type="GO" id="GO:0008641">
    <property type="term" value="F:ubiquitin-like modifier activating enzyme activity"/>
    <property type="evidence" value="ECO:0007669"/>
    <property type="project" value="InterPro"/>
</dbReference>
<dbReference type="InterPro" id="IPR045886">
    <property type="entry name" value="ThiF/MoeB/HesA"/>
</dbReference>
<dbReference type="STRING" id="39060.SAMN05660706_104155"/>
<keyword evidence="5" id="KW-0548">Nucleotidyltransferase</keyword>
<evidence type="ECO:0000313" key="5">
    <source>
        <dbReference type="EMBL" id="SFQ99689.1"/>
    </source>
</evidence>
<dbReference type="CDD" id="cd00757">
    <property type="entry name" value="ThiF_MoeB_HesA_family"/>
    <property type="match status" value="1"/>
</dbReference>
<dbReference type="GO" id="GO:0005829">
    <property type="term" value="C:cytosol"/>
    <property type="evidence" value="ECO:0007669"/>
    <property type="project" value="TreeGrafter"/>
</dbReference>
<dbReference type="PANTHER" id="PTHR10953:SF102">
    <property type="entry name" value="ADENYLYLTRANSFERASE AND SULFURTRANSFERASE MOCS3"/>
    <property type="match status" value="1"/>
</dbReference>
<evidence type="ECO:0000313" key="6">
    <source>
        <dbReference type="Proteomes" id="UP000199584"/>
    </source>
</evidence>
<evidence type="ECO:0000259" key="4">
    <source>
        <dbReference type="Pfam" id="PF00899"/>
    </source>
</evidence>
<dbReference type="SUPFAM" id="SSF69572">
    <property type="entry name" value="Activating enzymes of the ubiquitin-like proteins"/>
    <property type="match status" value="1"/>
</dbReference>
<dbReference type="EMBL" id="FOYM01000004">
    <property type="protein sequence ID" value="SFQ99689.1"/>
    <property type="molecule type" value="Genomic_DNA"/>
</dbReference>
<keyword evidence="6" id="KW-1185">Reference proteome</keyword>
<gene>
    <name evidence="5" type="ORF">SAMN05660706_104155</name>
</gene>